<dbReference type="InterPro" id="IPR051328">
    <property type="entry name" value="T7SS_ABC-Transporter"/>
</dbReference>
<feature type="transmembrane region" description="Helical" evidence="5">
    <location>
        <begin position="14"/>
        <end position="38"/>
    </location>
</feature>
<feature type="transmembrane region" description="Helical" evidence="5">
    <location>
        <begin position="593"/>
        <end position="617"/>
    </location>
</feature>
<feature type="transmembrane region" description="Helical" evidence="5">
    <location>
        <begin position="516"/>
        <end position="541"/>
    </location>
</feature>
<dbReference type="EMBL" id="JTDK01000007">
    <property type="protein sequence ID" value="KHK97974.1"/>
    <property type="molecule type" value="Genomic_DNA"/>
</dbReference>
<feature type="transmembrane region" description="Helical" evidence="5">
    <location>
        <begin position="672"/>
        <end position="693"/>
    </location>
</feature>
<organism evidence="7 8">
    <name type="scientific">Microbacterium mangrovi</name>
    <dbReference type="NCBI Taxonomy" id="1348253"/>
    <lineage>
        <taxon>Bacteria</taxon>
        <taxon>Bacillati</taxon>
        <taxon>Actinomycetota</taxon>
        <taxon>Actinomycetes</taxon>
        <taxon>Micrococcales</taxon>
        <taxon>Microbacteriaceae</taxon>
        <taxon>Microbacterium</taxon>
    </lineage>
</organism>
<gene>
    <name evidence="7" type="ORF">LK09_09015</name>
</gene>
<evidence type="ECO:0000313" key="8">
    <source>
        <dbReference type="Proteomes" id="UP000031030"/>
    </source>
</evidence>
<feature type="domain" description="ABC-2 type transporter transmembrane" evidence="6">
    <location>
        <begin position="19"/>
        <end position="180"/>
    </location>
</feature>
<name>A0A0B2A3A5_9MICO</name>
<evidence type="ECO:0000256" key="4">
    <source>
        <dbReference type="ARBA" id="ARBA00023136"/>
    </source>
</evidence>
<dbReference type="InterPro" id="IPR023908">
    <property type="entry name" value="xxxLxxG_rpt"/>
</dbReference>
<dbReference type="NCBIfam" id="TIGR03057">
    <property type="entry name" value="xxxLxxG_by_4"/>
    <property type="match status" value="3"/>
</dbReference>
<dbReference type="Gene3D" id="3.40.1710.10">
    <property type="entry name" value="abc type-2 transporter like domain"/>
    <property type="match status" value="1"/>
</dbReference>
<feature type="transmembrane region" description="Helical" evidence="5">
    <location>
        <begin position="562"/>
        <end position="581"/>
    </location>
</feature>
<evidence type="ECO:0000259" key="6">
    <source>
        <dbReference type="Pfam" id="PF12698"/>
    </source>
</evidence>
<dbReference type="SUPFAM" id="SSF101967">
    <property type="entry name" value="Adhesin YadA, collagen-binding domain"/>
    <property type="match status" value="1"/>
</dbReference>
<dbReference type="InterPro" id="IPR017500">
    <property type="entry name" value="Phage_infect_YhgE_N"/>
</dbReference>
<dbReference type="Pfam" id="PF12698">
    <property type="entry name" value="ABC2_membrane_3"/>
    <property type="match status" value="1"/>
</dbReference>
<evidence type="ECO:0000256" key="2">
    <source>
        <dbReference type="ARBA" id="ARBA00022692"/>
    </source>
</evidence>
<accession>A0A0B2A3A5</accession>
<keyword evidence="3 5" id="KW-1133">Transmembrane helix</keyword>
<protein>
    <recommendedName>
        <fullName evidence="6">ABC-2 type transporter transmembrane domain-containing protein</fullName>
    </recommendedName>
</protein>
<evidence type="ECO:0000313" key="7">
    <source>
        <dbReference type="EMBL" id="KHK97974.1"/>
    </source>
</evidence>
<keyword evidence="8" id="KW-1185">Reference proteome</keyword>
<dbReference type="Gene3D" id="1.10.287.950">
    <property type="entry name" value="Methyl-accepting chemotaxis protein"/>
    <property type="match status" value="1"/>
</dbReference>
<dbReference type="GO" id="GO:0016020">
    <property type="term" value="C:membrane"/>
    <property type="evidence" value="ECO:0007669"/>
    <property type="project" value="UniProtKB-SubCell"/>
</dbReference>
<evidence type="ECO:0000256" key="1">
    <source>
        <dbReference type="ARBA" id="ARBA00004141"/>
    </source>
</evidence>
<dbReference type="InterPro" id="IPR013525">
    <property type="entry name" value="ABC2_TM"/>
</dbReference>
<reference evidence="7 8" key="1">
    <citation type="submission" date="2014-11" db="EMBL/GenBank/DDBJ databases">
        <title>Genome sequence of Microbacterium mangrovi MUSC 115(T).</title>
        <authorList>
            <person name="Lee L.-H."/>
        </authorList>
    </citation>
    <scope>NUCLEOTIDE SEQUENCE [LARGE SCALE GENOMIC DNA]</scope>
    <source>
        <strain evidence="7 8">MUSC 115</strain>
    </source>
</reference>
<dbReference type="GO" id="GO:0140359">
    <property type="term" value="F:ABC-type transporter activity"/>
    <property type="evidence" value="ECO:0007669"/>
    <property type="project" value="InterPro"/>
</dbReference>
<dbReference type="RefSeq" id="WP_039398488.1">
    <property type="nucleotide sequence ID" value="NZ_JTDK01000007.1"/>
</dbReference>
<keyword evidence="4 5" id="KW-0472">Membrane</keyword>
<dbReference type="PANTHER" id="PTHR43077:SF10">
    <property type="entry name" value="TRANSPORT PERMEASE PROTEIN"/>
    <property type="match status" value="1"/>
</dbReference>
<dbReference type="STRING" id="1348253.LK09_09015"/>
<evidence type="ECO:0000256" key="3">
    <source>
        <dbReference type="ARBA" id="ARBA00022989"/>
    </source>
</evidence>
<dbReference type="InterPro" id="IPR011049">
    <property type="entry name" value="Serralysin-like_metalloprot_C"/>
</dbReference>
<feature type="transmembrane region" description="Helical" evidence="5">
    <location>
        <begin position="624"/>
        <end position="652"/>
    </location>
</feature>
<evidence type="ECO:0000256" key="5">
    <source>
        <dbReference type="SAM" id="Phobius"/>
    </source>
</evidence>
<comment type="caution">
    <text evidence="7">The sequence shown here is derived from an EMBL/GenBank/DDBJ whole genome shotgun (WGS) entry which is preliminary data.</text>
</comment>
<sequence length="710" mass="69282">MTLPIERARTRRPVTWLTVLGVLLLPAVIGGLLVAALYNPNQRLSTMNAAIVNNDKAVTLNGQMVPLGRQLTAGLVQGGSSTKKADNNLTWTISNAKDAASGLKDGTYQAVVTIPKNFSAAATSSGQTLSGKTASPEQATIQVESAPNALVADGLVTSAVTQAASTVMGQSLSSTTLENVFIGYSTLGSKLGDAATGATSLASGAQSAADGAAKLPAGATQLQNGAVGLSTGAASLADGLGSAAGGARKLQSGEDQLASGLSSAAGGARRLQGGAEKLAKGANDLADGASKGSTDLQKAGGLLPADSKLRVGAADTATAAASLDTGIAGLAKACSSSGASADFCGKLAGMSQLATGVSGGTAGVSQGLEDFNTIATDQIAGSYEQIATGATQLSGGNAQLAGGIGQLASGLDQSAAGATKLSGGIGQLASGIDQSSSGARQLSNGAAQLATGLAAYGAGTQSLADGVQKLATGTDKLAGGLHQASGAIPSMSKSKSTDVANVLADPVAAKGVSSTLFGASAIPLLSTIALWFGALASFVALQAVSRRVLASRRSSGALALRSLLPAAAIGAAQGLLVAGIVEAVAKYDAATWWPYAGICVVAGVVFAAVNQALVAVFGGFGRWVSALIGVLALATGIISTVPGVLASVASFMPTAPVYNALLAVLNGTSLGADIAGMLIWGAIAFVATVLAVARRRTTSAKALRAAPVPA</sequence>
<dbReference type="OrthoDB" id="9811483at2"/>
<dbReference type="NCBIfam" id="TIGR03061">
    <property type="entry name" value="pip_yhgE_Nterm"/>
    <property type="match status" value="1"/>
</dbReference>
<dbReference type="Proteomes" id="UP000031030">
    <property type="component" value="Unassembled WGS sequence"/>
</dbReference>
<dbReference type="AlphaFoldDB" id="A0A0B2A3A5"/>
<proteinExistence type="predicted"/>
<comment type="subcellular location">
    <subcellularLocation>
        <location evidence="1">Membrane</location>
        <topology evidence="1">Multi-pass membrane protein</topology>
    </subcellularLocation>
</comment>
<dbReference type="PANTHER" id="PTHR43077">
    <property type="entry name" value="TRANSPORT PERMEASE YVFS-RELATED"/>
    <property type="match status" value="1"/>
</dbReference>
<keyword evidence="2 5" id="KW-0812">Transmembrane</keyword>